<proteinExistence type="predicted"/>
<gene>
    <name evidence="1" type="ORF">CONLIGDRAFT_665762</name>
</gene>
<dbReference type="AlphaFoldDB" id="A0A1J7J4Q2"/>
<dbReference type="OrthoDB" id="3437411at2759"/>
<dbReference type="InParanoid" id="A0A1J7J4Q2"/>
<keyword evidence="2" id="KW-1185">Reference proteome</keyword>
<dbReference type="EMBL" id="KV875093">
    <property type="protein sequence ID" value="OIW35111.1"/>
    <property type="molecule type" value="Genomic_DNA"/>
</dbReference>
<accession>A0A1J7J4Q2</accession>
<organism evidence="1 2">
    <name type="scientific">Coniochaeta ligniaria NRRL 30616</name>
    <dbReference type="NCBI Taxonomy" id="1408157"/>
    <lineage>
        <taxon>Eukaryota</taxon>
        <taxon>Fungi</taxon>
        <taxon>Dikarya</taxon>
        <taxon>Ascomycota</taxon>
        <taxon>Pezizomycotina</taxon>
        <taxon>Sordariomycetes</taxon>
        <taxon>Sordariomycetidae</taxon>
        <taxon>Coniochaetales</taxon>
        <taxon>Coniochaetaceae</taxon>
        <taxon>Coniochaeta</taxon>
    </lineage>
</organism>
<protein>
    <submittedName>
        <fullName evidence="1">Uncharacterized protein</fullName>
    </submittedName>
</protein>
<dbReference type="Proteomes" id="UP000182658">
    <property type="component" value="Unassembled WGS sequence"/>
</dbReference>
<evidence type="ECO:0000313" key="2">
    <source>
        <dbReference type="Proteomes" id="UP000182658"/>
    </source>
</evidence>
<name>A0A1J7J4Q2_9PEZI</name>
<evidence type="ECO:0000313" key="1">
    <source>
        <dbReference type="EMBL" id="OIW35111.1"/>
    </source>
</evidence>
<reference evidence="1 2" key="1">
    <citation type="submission" date="2016-10" db="EMBL/GenBank/DDBJ databases">
        <title>Draft genome sequence of Coniochaeta ligniaria NRRL30616, a lignocellulolytic fungus for bioabatement of inhibitors in plant biomass hydrolysates.</title>
        <authorList>
            <consortium name="DOE Joint Genome Institute"/>
            <person name="Jimenez D.J."/>
            <person name="Hector R.E."/>
            <person name="Riley R."/>
            <person name="Sun H."/>
            <person name="Grigoriev I.V."/>
            <person name="Van Elsas J.D."/>
            <person name="Nichols N.N."/>
        </authorList>
    </citation>
    <scope>NUCLEOTIDE SEQUENCE [LARGE SCALE GENOMIC DNA]</scope>
    <source>
        <strain evidence="1 2">NRRL 30616</strain>
    </source>
</reference>
<sequence>MATSTASRTAACHGPEIRHDNFVPRSFKRIRLAIPQDFDTCYGIVAGYLRHPEAAYSVEECILHPPRRGHRAFTGLLRGPPADIVDDSMQERIMRHAQSLGLGDELTLKLSEALDLNKPQFNDGELTMNYTNYGFYSAVATLLISLCPNIVTLRIYGVDLDTPLGQLLLKNNYGMLAKPVLQKLREVQLHPVNCMDEREYARIQSVDHIRYFHRLPAIDRLSMEGLEEYDAEIEFFPPKSSHGIKEIRMSHVDMSAEMVGTIIRIPKTLEKYSLSTNGLQNQYDHESTLDAETLARCLSEHKDWLTELDIDAAVCWPSDHEVDVFEEEWKVEQMSKWYFVLDQRDGSSDLPLRLEDVPATRDYPARSIGSLADFRALKRLSIRIGLLLGYDDTKATDGYRLINRLPTHVPSARRRLIDVLPASLEFLRLYGYKKGDYADVDSHVAELLERKSELFPNLGEIEGVDEFLPGVPGTYDVALDDEEVWIRPEENLNWAED</sequence>
<dbReference type="STRING" id="1408157.A0A1J7J4Q2"/>